<evidence type="ECO:0000313" key="2">
    <source>
        <dbReference type="EMBL" id="KAK3286513.1"/>
    </source>
</evidence>
<name>A0AAE0GYG4_9CHLO</name>
<organism evidence="2 3">
    <name type="scientific">Cymbomonas tetramitiformis</name>
    <dbReference type="NCBI Taxonomy" id="36881"/>
    <lineage>
        <taxon>Eukaryota</taxon>
        <taxon>Viridiplantae</taxon>
        <taxon>Chlorophyta</taxon>
        <taxon>Pyramimonadophyceae</taxon>
        <taxon>Pyramimonadales</taxon>
        <taxon>Pyramimonadaceae</taxon>
        <taxon>Cymbomonas</taxon>
    </lineage>
</organism>
<dbReference type="EMBL" id="LGRX02001240">
    <property type="protein sequence ID" value="KAK3286513.1"/>
    <property type="molecule type" value="Genomic_DNA"/>
</dbReference>
<gene>
    <name evidence="2" type="ORF">CYMTET_5932</name>
</gene>
<dbReference type="AlphaFoldDB" id="A0AAE0GYG4"/>
<reference evidence="2 3" key="1">
    <citation type="journal article" date="2015" name="Genome Biol. Evol.">
        <title>Comparative Genomics of a Bacterivorous Green Alga Reveals Evolutionary Causalities and Consequences of Phago-Mixotrophic Mode of Nutrition.</title>
        <authorList>
            <person name="Burns J.A."/>
            <person name="Paasch A."/>
            <person name="Narechania A."/>
            <person name="Kim E."/>
        </authorList>
    </citation>
    <scope>NUCLEOTIDE SEQUENCE [LARGE SCALE GENOMIC DNA]</scope>
    <source>
        <strain evidence="2 3">PLY_AMNH</strain>
    </source>
</reference>
<protein>
    <submittedName>
        <fullName evidence="2">Uncharacterized protein</fullName>
    </submittedName>
</protein>
<feature type="region of interest" description="Disordered" evidence="1">
    <location>
        <begin position="1"/>
        <end position="57"/>
    </location>
</feature>
<accession>A0AAE0GYG4</accession>
<comment type="caution">
    <text evidence="2">The sequence shown here is derived from an EMBL/GenBank/DDBJ whole genome shotgun (WGS) entry which is preliminary data.</text>
</comment>
<feature type="compositionally biased region" description="Basic and acidic residues" evidence="1">
    <location>
        <begin position="9"/>
        <end position="22"/>
    </location>
</feature>
<evidence type="ECO:0000313" key="3">
    <source>
        <dbReference type="Proteomes" id="UP001190700"/>
    </source>
</evidence>
<feature type="compositionally biased region" description="Basic and acidic residues" evidence="1">
    <location>
        <begin position="29"/>
        <end position="45"/>
    </location>
</feature>
<dbReference type="Proteomes" id="UP001190700">
    <property type="component" value="Unassembled WGS sequence"/>
</dbReference>
<proteinExistence type="predicted"/>
<keyword evidence="3" id="KW-1185">Reference proteome</keyword>
<evidence type="ECO:0000256" key="1">
    <source>
        <dbReference type="SAM" id="MobiDB-lite"/>
    </source>
</evidence>
<sequence>MRRSGSARRSGDKRKDFKKKEPSAPAGDDANKKPPREVNNAERAKSTYSKVPPPDATKDKQCKYCFTRMWHTPDRCYTGCRDANVPPDFHKIWKNSKYENEVKNAKMREYNIMHRFDKHKMGITTEEWLKLPEAKQQQVAASAEVKDKLAAELSSLQAAGSADGGKAQRRRRDQMMVKTKLSMTPSWTNPASVPREAGVCYIAISGRQGCATVNTPNI</sequence>